<name>A0A2N9GXY1_FAGSY</name>
<reference evidence="3" key="1">
    <citation type="submission" date="2018-02" db="EMBL/GenBank/DDBJ databases">
        <authorList>
            <person name="Cohen D.B."/>
            <person name="Kent A.D."/>
        </authorList>
    </citation>
    <scope>NUCLEOTIDE SEQUENCE</scope>
</reference>
<feature type="chain" id="PRO_5014918989" evidence="2">
    <location>
        <begin position="19"/>
        <end position="75"/>
    </location>
</feature>
<dbReference type="AlphaFoldDB" id="A0A2N9GXY1"/>
<organism evidence="3">
    <name type="scientific">Fagus sylvatica</name>
    <name type="common">Beechnut</name>
    <dbReference type="NCBI Taxonomy" id="28930"/>
    <lineage>
        <taxon>Eukaryota</taxon>
        <taxon>Viridiplantae</taxon>
        <taxon>Streptophyta</taxon>
        <taxon>Embryophyta</taxon>
        <taxon>Tracheophyta</taxon>
        <taxon>Spermatophyta</taxon>
        <taxon>Magnoliopsida</taxon>
        <taxon>eudicotyledons</taxon>
        <taxon>Gunneridae</taxon>
        <taxon>Pentapetalae</taxon>
        <taxon>rosids</taxon>
        <taxon>fabids</taxon>
        <taxon>Fagales</taxon>
        <taxon>Fagaceae</taxon>
        <taxon>Fagus</taxon>
    </lineage>
</organism>
<gene>
    <name evidence="3" type="ORF">FSB_LOCUS32056</name>
</gene>
<feature type="signal peptide" evidence="2">
    <location>
        <begin position="1"/>
        <end position="18"/>
    </location>
</feature>
<dbReference type="EMBL" id="OIVN01002502">
    <property type="protein sequence ID" value="SPD04174.1"/>
    <property type="molecule type" value="Genomic_DNA"/>
</dbReference>
<protein>
    <submittedName>
        <fullName evidence="3">Uncharacterized protein</fullName>
    </submittedName>
</protein>
<accession>A0A2N9GXY1</accession>
<proteinExistence type="predicted"/>
<dbReference type="PANTHER" id="PTHR36040">
    <property type="entry name" value="OS04G0188500 PROTEIN"/>
    <property type="match status" value="1"/>
</dbReference>
<evidence type="ECO:0000256" key="2">
    <source>
        <dbReference type="SAM" id="SignalP"/>
    </source>
</evidence>
<keyword evidence="2" id="KW-0732">Signal</keyword>
<sequence>MRFLTLAVVLMMVSSCFATTRKTLVVEMYKQEKRQLNEGENVRNGYNPDDTNDHHYIPREKFGDTGNSGTGKPKS</sequence>
<evidence type="ECO:0000256" key="1">
    <source>
        <dbReference type="SAM" id="MobiDB-lite"/>
    </source>
</evidence>
<evidence type="ECO:0000313" key="3">
    <source>
        <dbReference type="EMBL" id="SPD04174.1"/>
    </source>
</evidence>
<dbReference type="PANTHER" id="PTHR36040:SF5">
    <property type="entry name" value="TRANSMEMBRANE PROTEIN"/>
    <property type="match status" value="1"/>
</dbReference>
<dbReference type="PROSITE" id="PS51257">
    <property type="entry name" value="PROKAR_LIPOPROTEIN"/>
    <property type="match status" value="1"/>
</dbReference>
<feature type="compositionally biased region" description="Basic and acidic residues" evidence="1">
    <location>
        <begin position="51"/>
        <end position="63"/>
    </location>
</feature>
<feature type="region of interest" description="Disordered" evidence="1">
    <location>
        <begin position="35"/>
        <end position="75"/>
    </location>
</feature>